<reference evidence="1 2" key="1">
    <citation type="submission" date="2018-08" db="EMBL/GenBank/DDBJ databases">
        <title>Isolation, diversity and antifungal activity of Actinobacteria from wheat.</title>
        <authorList>
            <person name="Han C."/>
        </authorList>
    </citation>
    <scope>NUCLEOTIDE SEQUENCE [LARGE SCALE GENOMIC DNA]</scope>
    <source>
        <strain evidence="1 2">NEAU-YY421</strain>
    </source>
</reference>
<organism evidence="1 2">
    <name type="scientific">Streptomyces triticagri</name>
    <dbReference type="NCBI Taxonomy" id="2293568"/>
    <lineage>
        <taxon>Bacteria</taxon>
        <taxon>Bacillati</taxon>
        <taxon>Actinomycetota</taxon>
        <taxon>Actinomycetes</taxon>
        <taxon>Kitasatosporales</taxon>
        <taxon>Streptomycetaceae</taxon>
        <taxon>Streptomyces</taxon>
    </lineage>
</organism>
<name>A0A372LZE9_9ACTN</name>
<evidence type="ECO:0000313" key="2">
    <source>
        <dbReference type="Proteomes" id="UP000263094"/>
    </source>
</evidence>
<protein>
    <submittedName>
        <fullName evidence="1">Uncharacterized protein</fullName>
    </submittedName>
</protein>
<dbReference type="Proteomes" id="UP000263094">
    <property type="component" value="Unassembled WGS sequence"/>
</dbReference>
<comment type="caution">
    <text evidence="1">The sequence shown here is derived from an EMBL/GenBank/DDBJ whole genome shotgun (WGS) entry which is preliminary data.</text>
</comment>
<gene>
    <name evidence="1" type="ORF">DY218_27435</name>
</gene>
<accession>A0A372LZE9</accession>
<dbReference type="EMBL" id="QUAK01000194">
    <property type="protein sequence ID" value="RFU83643.1"/>
    <property type="molecule type" value="Genomic_DNA"/>
</dbReference>
<dbReference type="RefSeq" id="WP_128558798.1">
    <property type="nucleotide sequence ID" value="NZ_QUAK01000194.1"/>
</dbReference>
<evidence type="ECO:0000313" key="1">
    <source>
        <dbReference type="EMBL" id="RFU83643.1"/>
    </source>
</evidence>
<sequence length="70" mass="7735">MSARYRVWIEETRTIEIDVRAGTRQGAERLALAHANRQAADDAPAATTSIHPVRRTPRMVVRLTGGIAQP</sequence>
<proteinExistence type="predicted"/>
<keyword evidence="2" id="KW-1185">Reference proteome</keyword>
<dbReference type="AlphaFoldDB" id="A0A372LZE9"/>